<dbReference type="RefSeq" id="XP_014680082.1">
    <property type="nucleotide sequence ID" value="XM_014824596.1"/>
</dbReference>
<gene>
    <name evidence="3" type="primary">LOC106820038</name>
</gene>
<dbReference type="Pfam" id="PF22597">
    <property type="entry name" value="DYN_lid"/>
    <property type="match status" value="1"/>
</dbReference>
<organism evidence="2 3">
    <name type="scientific">Priapulus caudatus</name>
    <name type="common">Priapulid worm</name>
    <dbReference type="NCBI Taxonomy" id="37621"/>
    <lineage>
        <taxon>Eukaryota</taxon>
        <taxon>Metazoa</taxon>
        <taxon>Ecdysozoa</taxon>
        <taxon>Scalidophora</taxon>
        <taxon>Priapulida</taxon>
        <taxon>Priapulimorpha</taxon>
        <taxon>Priapulimorphida</taxon>
        <taxon>Priapulidae</taxon>
        <taxon>Priapulus</taxon>
    </lineage>
</organism>
<reference evidence="3" key="1">
    <citation type="submission" date="2025-08" db="UniProtKB">
        <authorList>
            <consortium name="RefSeq"/>
        </authorList>
    </citation>
    <scope>IDENTIFICATION</scope>
</reference>
<dbReference type="PANTHER" id="PTHR22878">
    <property type="entry name" value="DYNEIN HEAVY CHAIN 6, AXONEMAL-LIKE-RELATED"/>
    <property type="match status" value="1"/>
</dbReference>
<evidence type="ECO:0000313" key="3">
    <source>
        <dbReference type="RefSeq" id="XP_014680082.1"/>
    </source>
</evidence>
<dbReference type="Gene3D" id="1.20.920.30">
    <property type="match status" value="1"/>
</dbReference>
<protein>
    <submittedName>
        <fullName evidence="3">Dynein heavy chain 1, axonemal-like</fullName>
    </submittedName>
</protein>
<sequence length="83" mass="9890">MLLAQTVPDLLRLWYHENCRVFQDRLINGEDRDWFENLLRAKMDSDFSTDYQDVVTTSPVLYGDFMNTTAEKKIYNEIADHKK</sequence>
<dbReference type="InterPro" id="IPR026983">
    <property type="entry name" value="DHC"/>
</dbReference>
<dbReference type="InterPro" id="IPR054354">
    <property type="entry name" value="DYNC2H1-like_lid"/>
</dbReference>
<dbReference type="Proteomes" id="UP000695022">
    <property type="component" value="Unplaced"/>
</dbReference>
<feature type="non-terminal residue" evidence="3">
    <location>
        <position position="83"/>
    </location>
</feature>
<dbReference type="PANTHER" id="PTHR22878:SF68">
    <property type="entry name" value="DYNEIN HEAVY CHAIN 6, AXONEMAL-LIKE"/>
    <property type="match status" value="1"/>
</dbReference>
<keyword evidence="2" id="KW-1185">Reference proteome</keyword>
<accession>A0ABM1F6L1</accession>
<feature type="domain" description="Dynein 2 heavy chain 1 cytoplasmic ATPase lid" evidence="1">
    <location>
        <begin position="5"/>
        <end position="32"/>
    </location>
</feature>
<name>A0ABM1F6L1_PRICU</name>
<dbReference type="GeneID" id="106820038"/>
<evidence type="ECO:0000259" key="1">
    <source>
        <dbReference type="Pfam" id="PF22597"/>
    </source>
</evidence>
<evidence type="ECO:0000313" key="2">
    <source>
        <dbReference type="Proteomes" id="UP000695022"/>
    </source>
</evidence>
<proteinExistence type="predicted"/>